<evidence type="ECO:0000256" key="2">
    <source>
        <dbReference type="ARBA" id="ARBA00023033"/>
    </source>
</evidence>
<comment type="similarity">
    <text evidence="3">Belongs to the flavin-dependent halogenase family. Bacterial tryptophan halogenase subfamily.</text>
</comment>
<dbReference type="InterPro" id="IPR036188">
    <property type="entry name" value="FAD/NAD-bd_sf"/>
</dbReference>
<dbReference type="InterPro" id="IPR050816">
    <property type="entry name" value="Flavin-dep_Halogenase_NPB"/>
</dbReference>
<dbReference type="EMBL" id="JAMRXG010000005">
    <property type="protein sequence ID" value="MCM6774567.1"/>
    <property type="molecule type" value="Genomic_DNA"/>
</dbReference>
<dbReference type="Proteomes" id="UP001139157">
    <property type="component" value="Unassembled WGS sequence"/>
</dbReference>
<proteinExistence type="inferred from homology"/>
<dbReference type="Pfam" id="PF04820">
    <property type="entry name" value="Trp_halogenase"/>
    <property type="match status" value="2"/>
</dbReference>
<dbReference type="InterPro" id="IPR006905">
    <property type="entry name" value="Flavin_halogenase"/>
</dbReference>
<keyword evidence="2" id="KW-0503">Monooxygenase</keyword>
<dbReference type="PRINTS" id="PR00420">
    <property type="entry name" value="RNGMNOXGNASE"/>
</dbReference>
<dbReference type="RefSeq" id="WP_251912293.1">
    <property type="nucleotide sequence ID" value="NZ_JAMRXG010000005.1"/>
</dbReference>
<dbReference type="SUPFAM" id="SSF51905">
    <property type="entry name" value="FAD/NAD(P)-binding domain"/>
    <property type="match status" value="1"/>
</dbReference>
<keyword evidence="1" id="KW-0560">Oxidoreductase</keyword>
<evidence type="ECO:0000313" key="5">
    <source>
        <dbReference type="Proteomes" id="UP001139157"/>
    </source>
</evidence>
<keyword evidence="5" id="KW-1185">Reference proteome</keyword>
<evidence type="ECO:0000256" key="3">
    <source>
        <dbReference type="ARBA" id="ARBA00038396"/>
    </source>
</evidence>
<dbReference type="GO" id="GO:0004497">
    <property type="term" value="F:monooxygenase activity"/>
    <property type="evidence" value="ECO:0007669"/>
    <property type="project" value="UniProtKB-KW"/>
</dbReference>
<organism evidence="4 5">
    <name type="scientific">Nocardia pulmonis</name>
    <dbReference type="NCBI Taxonomy" id="2951408"/>
    <lineage>
        <taxon>Bacteria</taxon>
        <taxon>Bacillati</taxon>
        <taxon>Actinomycetota</taxon>
        <taxon>Actinomycetes</taxon>
        <taxon>Mycobacteriales</taxon>
        <taxon>Nocardiaceae</taxon>
        <taxon>Nocardia</taxon>
    </lineage>
</organism>
<gene>
    <name evidence="4" type="ORF">NDR86_13900</name>
</gene>
<dbReference type="Gene3D" id="3.50.50.60">
    <property type="entry name" value="FAD/NAD(P)-binding domain"/>
    <property type="match status" value="1"/>
</dbReference>
<dbReference type="AlphaFoldDB" id="A0A9X2E599"/>
<protein>
    <submittedName>
        <fullName evidence="4">Tryptophan 7-halogenase</fullName>
    </submittedName>
</protein>
<accession>A0A9X2E599</accession>
<name>A0A9X2E599_9NOCA</name>
<sequence>MTSRVLIIGGGPGGANAAALLAQAGLDVTLLEREKFPRYHIGESLASSCRTLLGMSGVVDKVDAYGFPIKRGALLRWGNEEDWTIDWSGMFGRNVSSWQVEREEFDQLLLDHAEVLGAKVIQGATVKRVLFDGAERPYAAEWVDGADPDSVRTIEFDTVIDASGRAGVLSAQHFRDRKQHEIFRNVAIWGYWQGGKTLPNTPEGGIDVISHPEGWYWIIPLRKDRFSVGFVTHRDTFRERRAGFDSHENMLLHMVGESETVSELLRDGTFEPPVRIEQDYSYVADSFCGDGYFLVGDAACFLDPLLSTGVHLALYSGMLAAATTIALDRGDVTPEEAKGFYESLYRNAYARLFLIVSGVYEQYKGKDSYFWLAQRLVRPDGELPQISNAAFVEIVAGLSDLRDAGTADAVDVAHRLSAEAQKLRSGGRSADGRHRGLAPLRIEPTDLYQASSGLYLRTTPELGIGRA</sequence>
<dbReference type="PANTHER" id="PTHR43747">
    <property type="entry name" value="FAD-BINDING PROTEIN"/>
    <property type="match status" value="1"/>
</dbReference>
<reference evidence="4" key="1">
    <citation type="submission" date="2022-06" db="EMBL/GenBank/DDBJ databases">
        <title>Novel species in genus nocardia.</title>
        <authorList>
            <person name="Li F."/>
        </authorList>
    </citation>
    <scope>NUCLEOTIDE SEQUENCE</scope>
    <source>
        <strain evidence="4">CDC141</strain>
    </source>
</reference>
<dbReference type="Gene3D" id="3.30.9.100">
    <property type="match status" value="1"/>
</dbReference>
<comment type="caution">
    <text evidence="4">The sequence shown here is derived from an EMBL/GenBank/DDBJ whole genome shotgun (WGS) entry which is preliminary data.</text>
</comment>
<evidence type="ECO:0000313" key="4">
    <source>
        <dbReference type="EMBL" id="MCM6774567.1"/>
    </source>
</evidence>
<dbReference type="PANTHER" id="PTHR43747:SF5">
    <property type="entry name" value="FAD-BINDING DOMAIN-CONTAINING PROTEIN"/>
    <property type="match status" value="1"/>
</dbReference>
<evidence type="ECO:0000256" key="1">
    <source>
        <dbReference type="ARBA" id="ARBA00023002"/>
    </source>
</evidence>